<dbReference type="Proteomes" id="UP000680865">
    <property type="component" value="Unassembled WGS sequence"/>
</dbReference>
<reference evidence="3" key="1">
    <citation type="submission" date="2021-03" db="EMBL/GenBank/DDBJ databases">
        <title>Whole genome shotgun sequence of Actinoplanes consettensis NBRC 14913.</title>
        <authorList>
            <person name="Komaki H."/>
            <person name="Tamura T."/>
        </authorList>
    </citation>
    <scope>NUCLEOTIDE SEQUENCE</scope>
    <source>
        <strain evidence="3">NBRC 14913</strain>
    </source>
</reference>
<dbReference type="Pfam" id="PF20058">
    <property type="entry name" value="DUF6457"/>
    <property type="match status" value="1"/>
</dbReference>
<dbReference type="RefSeq" id="WP_244876111.1">
    <property type="nucleotide sequence ID" value="NZ_BAAATW010000011.1"/>
</dbReference>
<evidence type="ECO:0000313" key="4">
    <source>
        <dbReference type="Proteomes" id="UP000680865"/>
    </source>
</evidence>
<evidence type="ECO:0000259" key="2">
    <source>
        <dbReference type="Pfam" id="PF20058"/>
    </source>
</evidence>
<sequence length="109" mass="11400">MNVLEEWIREASAELGLSPADVEHHLVLDVARDVAHNVVRPGAPVTAYLLGLAVGRGADPAAAAARLSALATAWPATQEQQRATPPIQEQQQAAPATHDQQPAAAGDDQ</sequence>
<dbReference type="InterPro" id="IPR045598">
    <property type="entry name" value="DUF6457"/>
</dbReference>
<protein>
    <recommendedName>
        <fullName evidence="2">DUF6457 domain-containing protein</fullName>
    </recommendedName>
</protein>
<dbReference type="EMBL" id="BOQP01000018">
    <property type="protein sequence ID" value="GIM74071.1"/>
    <property type="molecule type" value="Genomic_DNA"/>
</dbReference>
<gene>
    <name evidence="3" type="ORF">Aco04nite_38490</name>
</gene>
<dbReference type="AlphaFoldDB" id="A0A919SL15"/>
<feature type="compositionally biased region" description="Low complexity" evidence="1">
    <location>
        <begin position="83"/>
        <end position="96"/>
    </location>
</feature>
<evidence type="ECO:0000313" key="3">
    <source>
        <dbReference type="EMBL" id="GIM74071.1"/>
    </source>
</evidence>
<feature type="region of interest" description="Disordered" evidence="1">
    <location>
        <begin position="75"/>
        <end position="109"/>
    </location>
</feature>
<comment type="caution">
    <text evidence="3">The sequence shown here is derived from an EMBL/GenBank/DDBJ whole genome shotgun (WGS) entry which is preliminary data.</text>
</comment>
<organism evidence="3 4">
    <name type="scientific">Winogradskya consettensis</name>
    <dbReference type="NCBI Taxonomy" id="113560"/>
    <lineage>
        <taxon>Bacteria</taxon>
        <taxon>Bacillati</taxon>
        <taxon>Actinomycetota</taxon>
        <taxon>Actinomycetes</taxon>
        <taxon>Micromonosporales</taxon>
        <taxon>Micromonosporaceae</taxon>
        <taxon>Winogradskya</taxon>
    </lineage>
</organism>
<proteinExistence type="predicted"/>
<name>A0A919SL15_9ACTN</name>
<feature type="domain" description="DUF6457" evidence="2">
    <location>
        <begin position="2"/>
        <end position="78"/>
    </location>
</feature>
<accession>A0A919SL15</accession>
<evidence type="ECO:0000256" key="1">
    <source>
        <dbReference type="SAM" id="MobiDB-lite"/>
    </source>
</evidence>
<keyword evidence="4" id="KW-1185">Reference proteome</keyword>